<dbReference type="Pfam" id="PF04402">
    <property type="entry name" value="SIMPL"/>
    <property type="match status" value="1"/>
</dbReference>
<dbReference type="EMBL" id="JACLYZ010000018">
    <property type="protein sequence ID" value="MBM6735403.1"/>
    <property type="molecule type" value="Genomic_DNA"/>
</dbReference>
<reference evidence="1" key="2">
    <citation type="journal article" date="2021" name="PeerJ">
        <title>Extensive microbial diversity within the chicken gut microbiome revealed by metagenomics and culture.</title>
        <authorList>
            <person name="Gilroy R."/>
            <person name="Ravi A."/>
            <person name="Getino M."/>
            <person name="Pursley I."/>
            <person name="Horton D.L."/>
            <person name="Alikhan N.F."/>
            <person name="Baker D."/>
            <person name="Gharbi K."/>
            <person name="Hall N."/>
            <person name="Watson M."/>
            <person name="Adriaenssens E.M."/>
            <person name="Foster-Nyarko E."/>
            <person name="Jarju S."/>
            <person name="Secka A."/>
            <person name="Antonio M."/>
            <person name="Oren A."/>
            <person name="Chaudhuri R.R."/>
            <person name="La Ragione R."/>
            <person name="Hildebrand F."/>
            <person name="Pallen M.J."/>
        </authorList>
    </citation>
    <scope>NUCLEOTIDE SEQUENCE</scope>
    <source>
        <strain evidence="1">CHK55-1828</strain>
    </source>
</reference>
<dbReference type="RefSeq" id="WP_022020852.1">
    <property type="nucleotide sequence ID" value="NZ_CAWVFH010000005.1"/>
</dbReference>
<dbReference type="Proteomes" id="UP000766986">
    <property type="component" value="Unassembled WGS sequence"/>
</dbReference>
<evidence type="ECO:0000313" key="1">
    <source>
        <dbReference type="EMBL" id="HJF92058.1"/>
    </source>
</evidence>
<reference evidence="1" key="4">
    <citation type="submission" date="2021-09" db="EMBL/GenBank/DDBJ databases">
        <authorList>
            <person name="Gilroy R."/>
        </authorList>
    </citation>
    <scope>NUCLEOTIDE SEQUENCE</scope>
    <source>
        <strain evidence="1">CHK55-1828</strain>
    </source>
</reference>
<dbReference type="EMBL" id="DYVX01000054">
    <property type="protein sequence ID" value="HJF92058.1"/>
    <property type="molecule type" value="Genomic_DNA"/>
</dbReference>
<evidence type="ECO:0000313" key="2">
    <source>
        <dbReference type="EMBL" id="MBM6735403.1"/>
    </source>
</evidence>
<protein>
    <submittedName>
        <fullName evidence="1">SIMPL domain-containing protein</fullName>
    </submittedName>
</protein>
<dbReference type="Gene3D" id="3.30.110.170">
    <property type="entry name" value="Protein of unknown function (DUF541), domain 1"/>
    <property type="match status" value="1"/>
</dbReference>
<dbReference type="PANTHER" id="PTHR34387:SF2">
    <property type="entry name" value="SLR1258 PROTEIN"/>
    <property type="match status" value="1"/>
</dbReference>
<dbReference type="InterPro" id="IPR007497">
    <property type="entry name" value="SIMPL/DUF541"/>
</dbReference>
<dbReference type="GO" id="GO:0006974">
    <property type="term" value="P:DNA damage response"/>
    <property type="evidence" value="ECO:0007669"/>
    <property type="project" value="TreeGrafter"/>
</dbReference>
<reference evidence="2" key="1">
    <citation type="submission" date="2020-08" db="EMBL/GenBank/DDBJ databases">
        <authorList>
            <person name="Cejkova D."/>
            <person name="Kubasova T."/>
            <person name="Jahodarova E."/>
            <person name="Rychlik I."/>
        </authorList>
    </citation>
    <scope>NUCLEOTIDE SEQUENCE</scope>
    <source>
        <strain evidence="2">An772</strain>
    </source>
</reference>
<dbReference type="PANTHER" id="PTHR34387">
    <property type="entry name" value="SLR1258 PROTEIN"/>
    <property type="match status" value="1"/>
</dbReference>
<comment type="caution">
    <text evidence="1">The sequence shown here is derived from an EMBL/GenBank/DDBJ whole genome shotgun (WGS) entry which is preliminary data.</text>
</comment>
<dbReference type="AlphaFoldDB" id="A0A921HWD4"/>
<dbReference type="Proteomes" id="UP000717835">
    <property type="component" value="Unassembled WGS sequence"/>
</dbReference>
<evidence type="ECO:0000313" key="4">
    <source>
        <dbReference type="Proteomes" id="UP000766986"/>
    </source>
</evidence>
<dbReference type="Gene3D" id="3.30.70.2970">
    <property type="entry name" value="Protein of unknown function (DUF541), domain 2"/>
    <property type="match status" value="1"/>
</dbReference>
<proteinExistence type="predicted"/>
<accession>A0A921HWD4</accession>
<dbReference type="OrthoDB" id="9806540at2"/>
<reference evidence="2 4" key="3">
    <citation type="journal article" date="2021" name="Sci. Rep.">
        <title>The distribution of antibiotic resistance genes in chicken gut microbiota commensals.</title>
        <authorList>
            <person name="Juricova H."/>
            <person name="Matiasovicova J."/>
            <person name="Kubasova T."/>
            <person name="Cejkova D."/>
            <person name="Rychlik I."/>
        </authorList>
    </citation>
    <scope>NUCLEOTIDE SEQUENCE [LARGE SCALE GENOMIC DNA]</scope>
    <source>
        <strain evidence="2 4">An772</strain>
    </source>
</reference>
<dbReference type="InterPro" id="IPR016907">
    <property type="entry name" value="UCP029033"/>
</dbReference>
<name>A0A921HWD4_9BACT</name>
<gene>
    <name evidence="2" type="ORF">H7U35_09245</name>
    <name evidence="1" type="ORF">K8W02_06700</name>
</gene>
<dbReference type="InterPro" id="IPR052022">
    <property type="entry name" value="26kDa_periplasmic_antigen"/>
</dbReference>
<organism evidence="1 3">
    <name type="scientific">Mediterranea massiliensis</name>
    <dbReference type="NCBI Taxonomy" id="1841865"/>
    <lineage>
        <taxon>Bacteria</taxon>
        <taxon>Pseudomonadati</taxon>
        <taxon>Bacteroidota</taxon>
        <taxon>Bacteroidia</taxon>
        <taxon>Bacteroidales</taxon>
        <taxon>Bacteroidaceae</taxon>
        <taxon>Mediterranea</taxon>
    </lineage>
</organism>
<evidence type="ECO:0000313" key="3">
    <source>
        <dbReference type="Proteomes" id="UP000717835"/>
    </source>
</evidence>
<keyword evidence="4" id="KW-1185">Reference proteome</keyword>
<dbReference type="PIRSF" id="PIRSF029033">
    <property type="entry name" value="UCP029033"/>
    <property type="match status" value="1"/>
</dbReference>
<sequence>MKNWRLEAAIMAVGLLLLGWMLRGGINDFRDRERVVTVKGLAEMEVPADKVVWPLVHKDIGNDPAVIYANIEKKNAAIVAFLKNNGISDAEISIAPPEIIDMEAERYANQNVNYRYNATSVITVTSKNVDNVRKLMTEQAELLKQGIAIAGGDYRYNVSYEFTGLNDIKPQMIEEATKNARAAAEKFAKDSDSKLGKIRNASQGQFTISDRDSNTPYIKSVRVVTTVTYYLKN</sequence>